<proteinExistence type="predicted"/>
<dbReference type="PROSITE" id="PS50053">
    <property type="entry name" value="UBIQUITIN_2"/>
    <property type="match status" value="1"/>
</dbReference>
<evidence type="ECO:0000256" key="2">
    <source>
        <dbReference type="ARBA" id="ARBA00023043"/>
    </source>
</evidence>
<evidence type="ECO:0000256" key="1">
    <source>
        <dbReference type="ARBA" id="ARBA00022737"/>
    </source>
</evidence>
<dbReference type="InterPro" id="IPR036770">
    <property type="entry name" value="Ankyrin_rpt-contain_sf"/>
</dbReference>
<dbReference type="Pfam" id="PF00023">
    <property type="entry name" value="Ank"/>
    <property type="match status" value="1"/>
</dbReference>
<reference evidence="4 5" key="1">
    <citation type="submission" date="2024-02" db="EMBL/GenBank/DDBJ databases">
        <authorList>
            <person name="Chen Y."/>
            <person name="Shah S."/>
            <person name="Dougan E. K."/>
            <person name="Thang M."/>
            <person name="Chan C."/>
        </authorList>
    </citation>
    <scope>NUCLEOTIDE SEQUENCE [LARGE SCALE GENOMIC DNA]</scope>
</reference>
<protein>
    <recommendedName>
        <fullName evidence="3">Ubiquitin-like domain-containing protein</fullName>
    </recommendedName>
</protein>
<evidence type="ECO:0000313" key="5">
    <source>
        <dbReference type="Proteomes" id="UP001642484"/>
    </source>
</evidence>
<organism evidence="4 5">
    <name type="scientific">Durusdinium trenchii</name>
    <dbReference type="NCBI Taxonomy" id="1381693"/>
    <lineage>
        <taxon>Eukaryota</taxon>
        <taxon>Sar</taxon>
        <taxon>Alveolata</taxon>
        <taxon>Dinophyceae</taxon>
        <taxon>Suessiales</taxon>
        <taxon>Symbiodiniaceae</taxon>
        <taxon>Durusdinium</taxon>
    </lineage>
</organism>
<dbReference type="SUPFAM" id="SSF54236">
    <property type="entry name" value="Ubiquitin-like"/>
    <property type="match status" value="1"/>
</dbReference>
<dbReference type="Gene3D" id="1.25.40.20">
    <property type="entry name" value="Ankyrin repeat-containing domain"/>
    <property type="match status" value="1"/>
</dbReference>
<feature type="domain" description="Ubiquitin-like" evidence="3">
    <location>
        <begin position="22"/>
        <end position="69"/>
    </location>
</feature>
<dbReference type="PANTHER" id="PTHR24166">
    <property type="entry name" value="ROLLING PEBBLES, ISOFORM B"/>
    <property type="match status" value="1"/>
</dbReference>
<keyword evidence="1" id="KW-0677">Repeat</keyword>
<keyword evidence="5" id="KW-1185">Reference proteome</keyword>
<dbReference type="SUPFAM" id="SSF48403">
    <property type="entry name" value="Ankyrin repeat"/>
    <property type="match status" value="1"/>
</dbReference>
<comment type="caution">
    <text evidence="4">The sequence shown here is derived from an EMBL/GenBank/DDBJ whole genome shotgun (WGS) entry which is preliminary data.</text>
</comment>
<accession>A0ABP0N563</accession>
<evidence type="ECO:0000313" key="4">
    <source>
        <dbReference type="EMBL" id="CAK9058022.1"/>
    </source>
</evidence>
<keyword evidence="2" id="KW-0040">ANK repeat</keyword>
<dbReference type="PANTHER" id="PTHR24166:SF48">
    <property type="entry name" value="PROTEIN VAPYRIN"/>
    <property type="match status" value="1"/>
</dbReference>
<dbReference type="EMBL" id="CAXAMN010021328">
    <property type="protein sequence ID" value="CAK9058022.1"/>
    <property type="molecule type" value="Genomic_DNA"/>
</dbReference>
<dbReference type="SMART" id="SM00248">
    <property type="entry name" value="ANK"/>
    <property type="match status" value="2"/>
</dbReference>
<name>A0ABP0N563_9DINO</name>
<dbReference type="Proteomes" id="UP001642484">
    <property type="component" value="Unassembled WGS sequence"/>
</dbReference>
<sequence>MSCCWAALLGRSASPEDKPKRLEVLVHQLSGELLCQLYVDTETTVELLKHRIQSLTDIPQTRQHLLCGGAAPLAEGAKVAAVADERVELQLIQSFKPVVADLLPPKDGYVLRKAINDRDVDFCLGLLTLENLPGLNEKDTSDWTVLHHAAWCGLKEVCHGILERSDFTEANAHDISGLTALHCAACRGHLGAVLVLLATSSFTVVNSADAQIDRNGVGWSARDIAERYGHKHIVQAIDDADRFWKRARS</sequence>
<dbReference type="InterPro" id="IPR050889">
    <property type="entry name" value="Dendritic_Spine_Reg/Scaffold"/>
</dbReference>
<dbReference type="InterPro" id="IPR002110">
    <property type="entry name" value="Ankyrin_rpt"/>
</dbReference>
<evidence type="ECO:0000259" key="3">
    <source>
        <dbReference type="PROSITE" id="PS50053"/>
    </source>
</evidence>
<dbReference type="InterPro" id="IPR029071">
    <property type="entry name" value="Ubiquitin-like_domsf"/>
</dbReference>
<gene>
    <name evidence="4" type="ORF">CCMP2556_LOCUS28594</name>
</gene>
<dbReference type="InterPro" id="IPR000626">
    <property type="entry name" value="Ubiquitin-like_dom"/>
</dbReference>
<dbReference type="CDD" id="cd17039">
    <property type="entry name" value="Ubl_ubiquitin_like"/>
    <property type="match status" value="1"/>
</dbReference>
<dbReference type="Gene3D" id="3.10.20.90">
    <property type="entry name" value="Phosphatidylinositol 3-kinase Catalytic Subunit, Chain A, domain 1"/>
    <property type="match status" value="1"/>
</dbReference>